<comment type="caution">
    <text evidence="1">The sequence shown here is derived from an EMBL/GenBank/DDBJ whole genome shotgun (WGS) entry which is preliminary data.</text>
</comment>
<evidence type="ECO:0000313" key="2">
    <source>
        <dbReference type="Proteomes" id="UP001596056"/>
    </source>
</evidence>
<dbReference type="Proteomes" id="UP001596056">
    <property type="component" value="Unassembled WGS sequence"/>
</dbReference>
<evidence type="ECO:0000313" key="1">
    <source>
        <dbReference type="EMBL" id="MFC5567939.1"/>
    </source>
</evidence>
<keyword evidence="2" id="KW-1185">Reference proteome</keyword>
<dbReference type="InterPro" id="IPR029068">
    <property type="entry name" value="Glyas_Bleomycin-R_OHBP_Dase"/>
</dbReference>
<organism evidence="1 2">
    <name type="scientific">Rubellimicrobium aerolatum</name>
    <dbReference type="NCBI Taxonomy" id="490979"/>
    <lineage>
        <taxon>Bacteria</taxon>
        <taxon>Pseudomonadati</taxon>
        <taxon>Pseudomonadota</taxon>
        <taxon>Alphaproteobacteria</taxon>
        <taxon>Rhodobacterales</taxon>
        <taxon>Roseobacteraceae</taxon>
        <taxon>Rubellimicrobium</taxon>
    </lineage>
</organism>
<gene>
    <name evidence="1" type="ORF">ACFPOC_16115</name>
</gene>
<protein>
    <recommendedName>
        <fullName evidence="3">VOC family protein</fullName>
    </recommendedName>
</protein>
<evidence type="ECO:0008006" key="3">
    <source>
        <dbReference type="Google" id="ProtNLM"/>
    </source>
</evidence>
<proteinExistence type="predicted"/>
<name>A0ABW0SG95_9RHOB</name>
<dbReference type="RefSeq" id="WP_209842834.1">
    <property type="nucleotide sequence ID" value="NZ_JAGGJP010000019.1"/>
</dbReference>
<dbReference type="EMBL" id="JBHSNA010000022">
    <property type="protein sequence ID" value="MFC5567939.1"/>
    <property type="molecule type" value="Genomic_DNA"/>
</dbReference>
<accession>A0ABW0SG95</accession>
<dbReference type="SUPFAM" id="SSF54593">
    <property type="entry name" value="Glyoxalase/Bleomycin resistance protein/Dihydroxybiphenyl dioxygenase"/>
    <property type="match status" value="1"/>
</dbReference>
<dbReference type="Gene3D" id="3.10.180.10">
    <property type="entry name" value="2,3-Dihydroxybiphenyl 1,2-Dioxygenase, domain 1"/>
    <property type="match status" value="1"/>
</dbReference>
<sequence length="120" mass="13025">MTIPRLLLEDPRPDRRSDARRAYAAIFRPSGAVVYAALRTPRGWRTITDPARDAPPPGATLAVTLCGPAEGRRVFDALAEGGAIETPFQPSAWSPGFARLTDRWRTGWMLDSLPAPRGGA</sequence>
<reference evidence="2" key="1">
    <citation type="journal article" date="2019" name="Int. J. Syst. Evol. Microbiol.">
        <title>The Global Catalogue of Microorganisms (GCM) 10K type strain sequencing project: providing services to taxonomists for standard genome sequencing and annotation.</title>
        <authorList>
            <consortium name="The Broad Institute Genomics Platform"/>
            <consortium name="The Broad Institute Genome Sequencing Center for Infectious Disease"/>
            <person name="Wu L."/>
            <person name="Ma J."/>
        </authorList>
    </citation>
    <scope>NUCLEOTIDE SEQUENCE [LARGE SCALE GENOMIC DNA]</scope>
    <source>
        <strain evidence="2">KACC 11588</strain>
    </source>
</reference>